<evidence type="ECO:0000313" key="1">
    <source>
        <dbReference type="EMBL" id="QNO17719.1"/>
    </source>
</evidence>
<name>A0A7G9WGA7_9FIRM</name>
<keyword evidence="2" id="KW-1185">Reference proteome</keyword>
<sequence>MHIDNLDCLGPVVRAELEKQMAQRRQQETRRTHCKRRLPEGFDSQAEANFYYSEVWPKIHSGQIVDCEVHKTFLLLPPSEYCGLKLHKAEYTPDFVLTYKNGLTEIVEVKSKAIRRLQQSYVYRRRLFIDKYARPQGWTFREVIVD</sequence>
<accession>A0A7G9WGA7</accession>
<dbReference type="RefSeq" id="WP_212506783.1">
    <property type="nucleotide sequence ID" value="NZ_CP060696.1"/>
</dbReference>
<evidence type="ECO:0000313" key="2">
    <source>
        <dbReference type="Proteomes" id="UP000516046"/>
    </source>
</evidence>
<dbReference type="Pfam" id="PF06356">
    <property type="entry name" value="DUF1064"/>
    <property type="match status" value="1"/>
</dbReference>
<dbReference type="Proteomes" id="UP000516046">
    <property type="component" value="Chromosome"/>
</dbReference>
<organism evidence="1 2">
    <name type="scientific">Caproicibacterium amylolyticum</name>
    <dbReference type="NCBI Taxonomy" id="2766537"/>
    <lineage>
        <taxon>Bacteria</taxon>
        <taxon>Bacillati</taxon>
        <taxon>Bacillota</taxon>
        <taxon>Clostridia</taxon>
        <taxon>Eubacteriales</taxon>
        <taxon>Oscillospiraceae</taxon>
        <taxon>Caproicibacterium</taxon>
    </lineage>
</organism>
<dbReference type="AlphaFoldDB" id="A0A7G9WGA7"/>
<gene>
    <name evidence="1" type="ORF">H6X83_12450</name>
</gene>
<reference evidence="1 2" key="1">
    <citation type="submission" date="2020-08" db="EMBL/GenBank/DDBJ databases">
        <authorList>
            <person name="Ren C."/>
            <person name="Gu Y."/>
            <person name="Xu Y."/>
        </authorList>
    </citation>
    <scope>NUCLEOTIDE SEQUENCE [LARGE SCALE GENOMIC DNA]</scope>
    <source>
        <strain evidence="1 2">LBM18003</strain>
    </source>
</reference>
<dbReference type="InterPro" id="IPR009414">
    <property type="entry name" value="DUF1064"/>
</dbReference>
<proteinExistence type="predicted"/>
<dbReference type="KEGG" id="caml:H6X83_12450"/>
<dbReference type="EMBL" id="CP060696">
    <property type="protein sequence ID" value="QNO17719.1"/>
    <property type="molecule type" value="Genomic_DNA"/>
</dbReference>
<protein>
    <submittedName>
        <fullName evidence="1">DUF1064 domain-containing protein</fullName>
    </submittedName>
</protein>